<comment type="caution">
    <text evidence="1">The sequence shown here is derived from an EMBL/GenBank/DDBJ whole genome shotgun (WGS) entry which is preliminary data.</text>
</comment>
<evidence type="ECO:0000313" key="1">
    <source>
        <dbReference type="EMBL" id="EMA42649.1"/>
    </source>
</evidence>
<evidence type="ECO:0008006" key="3">
    <source>
        <dbReference type="Google" id="ProtNLM"/>
    </source>
</evidence>
<evidence type="ECO:0000313" key="2">
    <source>
        <dbReference type="Proteomes" id="UP000011669"/>
    </source>
</evidence>
<sequence>MSVSVVVNENFDPTGQQEEVLAVFKDEHRANPLRIRQATDMEKQRVNDALGSLVDAGWVKKVNRGLYEFVEDPRDR</sequence>
<dbReference type="STRING" id="1227455.C449_15943"/>
<gene>
    <name evidence="1" type="ORF">C449_15943</name>
</gene>
<name>M0MDB7_9EURY</name>
<organism evidence="1 2">
    <name type="scientific">Halococcus saccharolyticus DSM 5350</name>
    <dbReference type="NCBI Taxonomy" id="1227455"/>
    <lineage>
        <taxon>Archaea</taxon>
        <taxon>Methanobacteriati</taxon>
        <taxon>Methanobacteriota</taxon>
        <taxon>Stenosarchaea group</taxon>
        <taxon>Halobacteria</taxon>
        <taxon>Halobacteriales</taxon>
        <taxon>Halococcaceae</taxon>
        <taxon>Halococcus</taxon>
    </lineage>
</organism>
<reference evidence="1 2" key="1">
    <citation type="journal article" date="2014" name="PLoS Genet.">
        <title>Phylogenetically driven sequencing of extremely halophilic archaea reveals strategies for static and dynamic osmo-response.</title>
        <authorList>
            <person name="Becker E.A."/>
            <person name="Seitzer P.M."/>
            <person name="Tritt A."/>
            <person name="Larsen D."/>
            <person name="Krusor M."/>
            <person name="Yao A.I."/>
            <person name="Wu D."/>
            <person name="Madern D."/>
            <person name="Eisen J.A."/>
            <person name="Darling A.E."/>
            <person name="Facciotti M.T."/>
        </authorList>
    </citation>
    <scope>NUCLEOTIDE SEQUENCE [LARGE SCALE GENOMIC DNA]</scope>
    <source>
        <strain evidence="1 2">DSM 5350</strain>
    </source>
</reference>
<dbReference type="InterPro" id="IPR036388">
    <property type="entry name" value="WH-like_DNA-bd_sf"/>
</dbReference>
<protein>
    <recommendedName>
        <fullName evidence="3">MarR family transcriptional regulator</fullName>
    </recommendedName>
</protein>
<accession>M0MDB7</accession>
<dbReference type="SUPFAM" id="SSF46785">
    <property type="entry name" value="Winged helix' DNA-binding domain"/>
    <property type="match status" value="1"/>
</dbReference>
<dbReference type="EMBL" id="AOMD01000033">
    <property type="protein sequence ID" value="EMA42649.1"/>
    <property type="molecule type" value="Genomic_DNA"/>
</dbReference>
<dbReference type="Proteomes" id="UP000011669">
    <property type="component" value="Unassembled WGS sequence"/>
</dbReference>
<dbReference type="PATRIC" id="fig|1227455.4.peg.3240"/>
<dbReference type="InterPro" id="IPR036390">
    <property type="entry name" value="WH_DNA-bd_sf"/>
</dbReference>
<dbReference type="Gene3D" id="1.10.10.10">
    <property type="entry name" value="Winged helix-like DNA-binding domain superfamily/Winged helix DNA-binding domain"/>
    <property type="match status" value="1"/>
</dbReference>
<dbReference type="AlphaFoldDB" id="M0MDB7"/>
<proteinExistence type="predicted"/>
<keyword evidence="2" id="KW-1185">Reference proteome</keyword>
<dbReference type="InParanoid" id="M0MDB7"/>